<evidence type="ECO:0000313" key="2">
    <source>
        <dbReference type="EMBL" id="MBX46133.1"/>
    </source>
</evidence>
<feature type="region of interest" description="Disordered" evidence="1">
    <location>
        <begin position="1"/>
        <end position="35"/>
    </location>
</feature>
<protein>
    <submittedName>
        <fullName evidence="2">Uncharacterized protein</fullName>
    </submittedName>
</protein>
<proteinExistence type="predicted"/>
<feature type="compositionally biased region" description="Polar residues" evidence="1">
    <location>
        <begin position="7"/>
        <end position="35"/>
    </location>
</feature>
<accession>A0A2P2NUM1</accession>
<name>A0A2P2NUM1_RHIMU</name>
<dbReference type="AlphaFoldDB" id="A0A2P2NUM1"/>
<reference evidence="2" key="1">
    <citation type="submission" date="2018-02" db="EMBL/GenBank/DDBJ databases">
        <title>Rhizophora mucronata_Transcriptome.</title>
        <authorList>
            <person name="Meera S.P."/>
            <person name="Sreeshan A."/>
            <person name="Augustine A."/>
        </authorList>
    </citation>
    <scope>NUCLEOTIDE SEQUENCE</scope>
    <source>
        <tissue evidence="2">Leaf</tissue>
    </source>
</reference>
<evidence type="ECO:0000256" key="1">
    <source>
        <dbReference type="SAM" id="MobiDB-lite"/>
    </source>
</evidence>
<dbReference type="EMBL" id="GGEC01065649">
    <property type="protein sequence ID" value="MBX46133.1"/>
    <property type="molecule type" value="Transcribed_RNA"/>
</dbReference>
<sequence length="35" mass="4070">MLDTRSHQTTNNKKVLHPTNQRSHMYVTTNKGESD</sequence>
<organism evidence="2">
    <name type="scientific">Rhizophora mucronata</name>
    <name type="common">Asiatic mangrove</name>
    <dbReference type="NCBI Taxonomy" id="61149"/>
    <lineage>
        <taxon>Eukaryota</taxon>
        <taxon>Viridiplantae</taxon>
        <taxon>Streptophyta</taxon>
        <taxon>Embryophyta</taxon>
        <taxon>Tracheophyta</taxon>
        <taxon>Spermatophyta</taxon>
        <taxon>Magnoliopsida</taxon>
        <taxon>eudicotyledons</taxon>
        <taxon>Gunneridae</taxon>
        <taxon>Pentapetalae</taxon>
        <taxon>rosids</taxon>
        <taxon>fabids</taxon>
        <taxon>Malpighiales</taxon>
        <taxon>Rhizophoraceae</taxon>
        <taxon>Rhizophora</taxon>
    </lineage>
</organism>